<reference evidence="38" key="2">
    <citation type="submission" date="2025-08" db="UniProtKB">
        <authorList>
            <consortium name="Ensembl"/>
        </authorList>
    </citation>
    <scope>IDENTIFICATION</scope>
</reference>
<dbReference type="FunFam" id="2.20.28.200:FF:000001">
    <property type="entry name" value="NAD-dependent protein deacetylase sirtuin-6"/>
    <property type="match status" value="1"/>
</dbReference>
<dbReference type="CDD" id="cd01410">
    <property type="entry name" value="SIRT7"/>
    <property type="match status" value="1"/>
</dbReference>
<dbReference type="GO" id="GO:0003714">
    <property type="term" value="F:transcription corepressor activity"/>
    <property type="evidence" value="ECO:0007669"/>
    <property type="project" value="TreeGrafter"/>
</dbReference>
<keyword evidence="14" id="KW-0256">Endoplasmic reticulum</keyword>
<dbReference type="Pfam" id="PF02146">
    <property type="entry name" value="SIR2"/>
    <property type="match status" value="1"/>
</dbReference>
<keyword evidence="11" id="KW-0548">Nucleotidyltransferase</keyword>
<dbReference type="Ensembl" id="ENSAOCT00000051765.1">
    <property type="protein sequence ID" value="ENSAOCP00000055385.1"/>
    <property type="gene ID" value="ENSAOCG00000021357.2"/>
</dbReference>
<dbReference type="PANTHER" id="PTHR11085:SF12">
    <property type="entry name" value="NAD-DEPENDENT PROTEIN DEACYLASE SIRTUIN-6"/>
    <property type="match status" value="1"/>
</dbReference>
<dbReference type="GO" id="GO:0005783">
    <property type="term" value="C:endoplasmic reticulum"/>
    <property type="evidence" value="ECO:0007669"/>
    <property type="project" value="UniProtKB-SubCell"/>
</dbReference>
<evidence type="ECO:0000256" key="21">
    <source>
        <dbReference type="ARBA" id="ARBA00023027"/>
    </source>
</evidence>
<keyword evidence="6" id="KW-0217">Developmental protein</keyword>
<evidence type="ECO:0000256" key="26">
    <source>
        <dbReference type="ARBA" id="ARBA00048378"/>
    </source>
</evidence>
<evidence type="ECO:0000313" key="39">
    <source>
        <dbReference type="Proteomes" id="UP001501940"/>
    </source>
</evidence>
<dbReference type="GO" id="GO:0140765">
    <property type="term" value="F:histone H3K56 deacetylase activity, NAD-dependent"/>
    <property type="evidence" value="ECO:0007669"/>
    <property type="project" value="UniProtKB-ARBA"/>
</dbReference>
<accession>A0AAQ5YV20</accession>
<dbReference type="GeneTree" id="ENSGT00940000160088"/>
<evidence type="ECO:0000256" key="14">
    <source>
        <dbReference type="ARBA" id="ARBA00022824"/>
    </source>
</evidence>
<evidence type="ECO:0000256" key="10">
    <source>
        <dbReference type="ARBA" id="ARBA00022679"/>
    </source>
</evidence>
<evidence type="ECO:0000256" key="1">
    <source>
        <dbReference type="ARBA" id="ARBA00004123"/>
    </source>
</evidence>
<dbReference type="EC" id="2.3.1.286" evidence="4"/>
<evidence type="ECO:0000256" key="19">
    <source>
        <dbReference type="ARBA" id="ARBA00022895"/>
    </source>
</evidence>
<dbReference type="GO" id="GO:0046872">
    <property type="term" value="F:metal ion binding"/>
    <property type="evidence" value="ECO:0007669"/>
    <property type="project" value="UniProtKB-KW"/>
</dbReference>
<evidence type="ECO:0000256" key="13">
    <source>
        <dbReference type="ARBA" id="ARBA00022763"/>
    </source>
</evidence>
<keyword evidence="21" id="KW-0520">NAD</keyword>
<dbReference type="InterPro" id="IPR050134">
    <property type="entry name" value="NAD-dep_sirtuin_deacylases"/>
</dbReference>
<keyword evidence="19" id="KW-0779">Telomere</keyword>
<keyword evidence="23" id="KW-0539">Nucleus</keyword>
<evidence type="ECO:0000256" key="35">
    <source>
        <dbReference type="PROSITE-ProRule" id="PRU00236"/>
    </source>
</evidence>
<keyword evidence="5" id="KW-0158">Chromosome</keyword>
<evidence type="ECO:0000256" key="22">
    <source>
        <dbReference type="ARBA" id="ARBA00023125"/>
    </source>
</evidence>
<gene>
    <name evidence="38" type="primary">SIRT6</name>
</gene>
<dbReference type="InterPro" id="IPR003000">
    <property type="entry name" value="Sirtuin"/>
</dbReference>
<keyword evidence="15 35" id="KW-0862">Zinc</keyword>
<evidence type="ECO:0000256" key="15">
    <source>
        <dbReference type="ARBA" id="ARBA00022833"/>
    </source>
</evidence>
<dbReference type="GO" id="GO:0000781">
    <property type="term" value="C:chromosome, telomeric region"/>
    <property type="evidence" value="ECO:0007669"/>
    <property type="project" value="UniProtKB-SubCell"/>
</dbReference>
<evidence type="ECO:0000256" key="31">
    <source>
        <dbReference type="ARBA" id="ARBA00066285"/>
    </source>
</evidence>
<reference evidence="38 39" key="1">
    <citation type="submission" date="2022-01" db="EMBL/GenBank/DDBJ databases">
        <title>A chromosome-scale genome assembly of the false clownfish, Amphiprion ocellaris.</title>
        <authorList>
            <person name="Ryu T."/>
        </authorList>
    </citation>
    <scope>NUCLEOTIDE SEQUENCE [LARGE SCALE GENOMIC DNA]</scope>
</reference>
<feature type="active site" description="Proton acceptor" evidence="35">
    <location>
        <position position="133"/>
    </location>
</feature>
<dbReference type="GO" id="GO:0070403">
    <property type="term" value="F:NAD+ binding"/>
    <property type="evidence" value="ECO:0007669"/>
    <property type="project" value="InterPro"/>
</dbReference>
<evidence type="ECO:0000256" key="4">
    <source>
        <dbReference type="ARBA" id="ARBA00012928"/>
    </source>
</evidence>
<evidence type="ECO:0000256" key="30">
    <source>
        <dbReference type="ARBA" id="ARBA00051286"/>
    </source>
</evidence>
<dbReference type="Gene3D" id="3.40.50.1220">
    <property type="entry name" value="TPP-binding domain"/>
    <property type="match status" value="1"/>
</dbReference>
<dbReference type="GO" id="GO:0006974">
    <property type="term" value="P:DNA damage response"/>
    <property type="evidence" value="ECO:0007669"/>
    <property type="project" value="UniProtKB-KW"/>
</dbReference>
<comment type="subunit">
    <text evidence="31">Homodimer; binds to nucleosomes and DNA ends as a homodimer. Interacts with RELA; interferes with RELA binding to target DNA. Interacts with SMARCA5; promoting recruitment of SMARCA5/SNF2H to double-strand breaks (DSBs) sites. Interacts with the mTORC2 complex; preventing the ability of SIRT6 to deacetylate FOXO1. Interacts with the CLOCK-BMAL1 complex; recruited by the CLOCK-BMAL1 complex to regulate expression of clock-controlled genes. Interacts with CSNK2A2; preventing CSNK2A2 localization to the nucleus.</text>
</comment>
<organism evidence="38 39">
    <name type="scientific">Amphiprion ocellaris</name>
    <name type="common">Clown anemonefish</name>
    <dbReference type="NCBI Taxonomy" id="80972"/>
    <lineage>
        <taxon>Eukaryota</taxon>
        <taxon>Metazoa</taxon>
        <taxon>Chordata</taxon>
        <taxon>Craniata</taxon>
        <taxon>Vertebrata</taxon>
        <taxon>Euteleostomi</taxon>
        <taxon>Actinopterygii</taxon>
        <taxon>Neopterygii</taxon>
        <taxon>Teleostei</taxon>
        <taxon>Neoteleostei</taxon>
        <taxon>Acanthomorphata</taxon>
        <taxon>Ovalentaria</taxon>
        <taxon>Pomacentridae</taxon>
        <taxon>Amphiprion</taxon>
    </lineage>
</organism>
<evidence type="ECO:0000256" key="12">
    <source>
        <dbReference type="ARBA" id="ARBA00022723"/>
    </source>
</evidence>
<dbReference type="SUPFAM" id="SSF52467">
    <property type="entry name" value="DHS-like NAD/FAD-binding domain"/>
    <property type="match status" value="1"/>
</dbReference>
<evidence type="ECO:0000256" key="18">
    <source>
        <dbReference type="ARBA" id="ARBA00022884"/>
    </source>
</evidence>
<keyword evidence="17" id="KW-0156">Chromatin regulator</keyword>
<dbReference type="FunFam" id="3.40.50.1220:FF:000038">
    <property type="entry name" value="NAD-dependent protein deacetylase sirtuin-6 isoform X2"/>
    <property type="match status" value="1"/>
</dbReference>
<evidence type="ECO:0000256" key="11">
    <source>
        <dbReference type="ARBA" id="ARBA00022695"/>
    </source>
</evidence>
<evidence type="ECO:0000256" key="2">
    <source>
        <dbReference type="ARBA" id="ARBA00004240"/>
    </source>
</evidence>
<evidence type="ECO:0000256" key="34">
    <source>
        <dbReference type="ARBA" id="ARBA00083163"/>
    </source>
</evidence>
<keyword evidence="10" id="KW-0808">Transferase</keyword>
<evidence type="ECO:0000256" key="17">
    <source>
        <dbReference type="ARBA" id="ARBA00022853"/>
    </source>
</evidence>
<feature type="binding site" evidence="35">
    <location>
        <position position="166"/>
    </location>
    <ligand>
        <name>Zn(2+)</name>
        <dbReference type="ChEBI" id="CHEBI:29105"/>
    </ligand>
</feature>
<name>A0AAQ5YV20_AMPOC</name>
<evidence type="ECO:0000259" key="37">
    <source>
        <dbReference type="PROSITE" id="PS50305"/>
    </source>
</evidence>
<dbReference type="GO" id="GO:0016779">
    <property type="term" value="F:nucleotidyltransferase activity"/>
    <property type="evidence" value="ECO:0007669"/>
    <property type="project" value="UniProtKB-KW"/>
</dbReference>
<evidence type="ECO:0000256" key="16">
    <source>
        <dbReference type="ARBA" id="ARBA00022843"/>
    </source>
</evidence>
<feature type="domain" description="Deacetylase sirtuin-type" evidence="37">
    <location>
        <begin position="27"/>
        <end position="272"/>
    </location>
</feature>
<evidence type="ECO:0000256" key="9">
    <source>
        <dbReference type="ARBA" id="ARBA00022676"/>
    </source>
</evidence>
<comment type="subcellular location">
    <subcellularLocation>
        <location evidence="3">Chromosome</location>
        <location evidence="3">Telomere</location>
    </subcellularLocation>
    <subcellularLocation>
        <location evidence="2">Endoplasmic reticulum</location>
    </subcellularLocation>
    <subcellularLocation>
        <location evidence="1">Nucleus</location>
    </subcellularLocation>
</comment>
<sequence>MSVNYAAGLSPYADKGVCGLPETFDSPEEIKAKVETLAQLIKESQYLVVHSGAGISTSTGIPDFRGPKGVWTLEQKGESPHFDTTFEDARPSLTHMALLGLQRAGYLKYLISQNVDGLHVRSGFPRDMLSELHGNMFVEECEKCGRQYVREKVIGVMGLKPTGRYCDVVRSRGLRACRGKLISTILDWEDALPDRDLNKADDASRRADLALTLGTSMQIKPSGDLPLLTKRKGGKIVIVNLQPTKHDKHAHLRIHGYVDDVMKQLMELLELDIPKWEGPTVCETSTATSESTGDMKPPRSVNAKDKLEESPPCWLVKGMQVEVYRLQTSTEGVAGLGKLPQEHSDDSSRRSQRNPGQHRKNCRHPLHQLSVSCGPAASPPPPPPEAFIFFIISCSVTLLDVSPCGSSSGVCSQPRPTQNHSHREDL</sequence>
<evidence type="ECO:0000256" key="29">
    <source>
        <dbReference type="ARBA" id="ARBA00050216"/>
    </source>
</evidence>
<evidence type="ECO:0000256" key="25">
    <source>
        <dbReference type="ARBA" id="ARBA00038170"/>
    </source>
</evidence>
<evidence type="ECO:0000256" key="7">
    <source>
        <dbReference type="ARBA" id="ARBA00022499"/>
    </source>
</evidence>
<dbReference type="GO" id="GO:0000122">
    <property type="term" value="P:negative regulation of transcription by RNA polymerase II"/>
    <property type="evidence" value="ECO:0007669"/>
    <property type="project" value="TreeGrafter"/>
</dbReference>
<dbReference type="GO" id="GO:0003677">
    <property type="term" value="F:DNA binding"/>
    <property type="evidence" value="ECO:0007669"/>
    <property type="project" value="UniProtKB-KW"/>
</dbReference>
<comment type="catalytic activity">
    <reaction evidence="26">
        <text>N(6)-hexadecanoyl-L-lysyl-[protein] + NAD(+) + H2O = 2''-O-hexadecanoyl-ADP-D-ribose + nicotinamide + L-lysyl-[protein]</text>
        <dbReference type="Rhea" id="RHEA:70563"/>
        <dbReference type="Rhea" id="RHEA-COMP:9752"/>
        <dbReference type="Rhea" id="RHEA-COMP:14175"/>
        <dbReference type="ChEBI" id="CHEBI:15377"/>
        <dbReference type="ChEBI" id="CHEBI:17154"/>
        <dbReference type="ChEBI" id="CHEBI:29969"/>
        <dbReference type="ChEBI" id="CHEBI:57540"/>
        <dbReference type="ChEBI" id="CHEBI:138936"/>
        <dbReference type="ChEBI" id="CHEBI:189673"/>
    </reaction>
    <physiologicalReaction direction="left-to-right" evidence="26">
        <dbReference type="Rhea" id="RHEA:70564"/>
    </physiologicalReaction>
</comment>
<comment type="catalytic activity">
    <reaction evidence="29">
        <text>L-arginyl-[protein] + NAD(+) = N(omega)-(ADP-D-ribosyl)-L-arginyl-[protein] + nicotinamide + H(+)</text>
        <dbReference type="Rhea" id="RHEA:19149"/>
        <dbReference type="Rhea" id="RHEA-COMP:10532"/>
        <dbReference type="Rhea" id="RHEA-COMP:15087"/>
        <dbReference type="ChEBI" id="CHEBI:15378"/>
        <dbReference type="ChEBI" id="CHEBI:17154"/>
        <dbReference type="ChEBI" id="CHEBI:29965"/>
        <dbReference type="ChEBI" id="CHEBI:57540"/>
        <dbReference type="ChEBI" id="CHEBI:142554"/>
    </reaction>
    <physiologicalReaction direction="left-to-right" evidence="29">
        <dbReference type="Rhea" id="RHEA:19150"/>
    </physiologicalReaction>
</comment>
<evidence type="ECO:0000256" key="33">
    <source>
        <dbReference type="ARBA" id="ARBA00076455"/>
    </source>
</evidence>
<evidence type="ECO:0000256" key="6">
    <source>
        <dbReference type="ARBA" id="ARBA00022473"/>
    </source>
</evidence>
<dbReference type="InterPro" id="IPR026590">
    <property type="entry name" value="Ssirtuin_cat_dom"/>
</dbReference>
<keyword evidence="13" id="KW-0227">DNA damage</keyword>
<feature type="binding site" evidence="35">
    <location>
        <position position="144"/>
    </location>
    <ligand>
        <name>Zn(2+)</name>
        <dbReference type="ChEBI" id="CHEBI:29105"/>
    </ligand>
</feature>
<dbReference type="Gene3D" id="2.20.28.200">
    <property type="match status" value="1"/>
</dbReference>
<keyword evidence="8" id="KW-0597">Phosphoprotein</keyword>
<evidence type="ECO:0000256" key="5">
    <source>
        <dbReference type="ARBA" id="ARBA00022454"/>
    </source>
</evidence>
<dbReference type="FunFam" id="3.40.50.1220:FF:000029">
    <property type="entry name" value="NAD-dependent protein deacetylase sirtuin-6 isoform X2"/>
    <property type="match status" value="1"/>
</dbReference>
<reference evidence="38" key="3">
    <citation type="submission" date="2025-09" db="UniProtKB">
        <authorList>
            <consortium name="Ensembl"/>
        </authorList>
    </citation>
    <scope>IDENTIFICATION</scope>
</reference>
<dbReference type="GO" id="GO:0003723">
    <property type="term" value="F:RNA binding"/>
    <property type="evidence" value="ECO:0007669"/>
    <property type="project" value="UniProtKB-KW"/>
</dbReference>
<comment type="catalytic activity">
    <reaction evidence="30">
        <text>L-lysyl-[protein] + NAD(+) = N(6)-(ADP-D-ribosyl)-L-lysyl-[protein] + nicotinamide + H(+)</text>
        <dbReference type="Rhea" id="RHEA:58220"/>
        <dbReference type="Rhea" id="RHEA-COMP:9752"/>
        <dbReference type="Rhea" id="RHEA-COMP:15088"/>
        <dbReference type="ChEBI" id="CHEBI:15378"/>
        <dbReference type="ChEBI" id="CHEBI:17154"/>
        <dbReference type="ChEBI" id="CHEBI:29969"/>
        <dbReference type="ChEBI" id="CHEBI:57540"/>
        <dbReference type="ChEBI" id="CHEBI:142515"/>
    </reaction>
    <physiologicalReaction direction="left-to-right" evidence="30">
        <dbReference type="Rhea" id="RHEA:58221"/>
    </physiologicalReaction>
</comment>
<comment type="catalytic activity">
    <reaction evidence="28">
        <text>N(6)-acetyl-L-lysyl-[protein] + NAD(+) + H2O = 2''-O-acetyl-ADP-D-ribose + nicotinamide + L-lysyl-[protein]</text>
        <dbReference type="Rhea" id="RHEA:43636"/>
        <dbReference type="Rhea" id="RHEA-COMP:9752"/>
        <dbReference type="Rhea" id="RHEA-COMP:10731"/>
        <dbReference type="ChEBI" id="CHEBI:15377"/>
        <dbReference type="ChEBI" id="CHEBI:17154"/>
        <dbReference type="ChEBI" id="CHEBI:29969"/>
        <dbReference type="ChEBI" id="CHEBI:57540"/>
        <dbReference type="ChEBI" id="CHEBI:61930"/>
        <dbReference type="ChEBI" id="CHEBI:83767"/>
        <dbReference type="EC" id="2.3.1.286"/>
    </reaction>
    <physiologicalReaction direction="left-to-right" evidence="28">
        <dbReference type="Rhea" id="RHEA:43637"/>
    </physiologicalReaction>
</comment>
<feature type="region of interest" description="Disordered" evidence="36">
    <location>
        <begin position="334"/>
        <end position="362"/>
    </location>
</feature>
<keyword evidence="7" id="KW-1017">Isopeptide bond</keyword>
<evidence type="ECO:0000256" key="36">
    <source>
        <dbReference type="SAM" id="MobiDB-lite"/>
    </source>
</evidence>
<evidence type="ECO:0000256" key="27">
    <source>
        <dbReference type="ARBA" id="ARBA00048905"/>
    </source>
</evidence>
<keyword evidence="22" id="KW-0238">DNA-binding</keyword>
<comment type="similarity">
    <text evidence="25">Belongs to the sirtuin family. Class IV subfamily.</text>
</comment>
<evidence type="ECO:0000313" key="38">
    <source>
        <dbReference type="Ensembl" id="ENSAOCP00000055385.1"/>
    </source>
</evidence>
<dbReference type="PROSITE" id="PS50305">
    <property type="entry name" value="SIRTUIN"/>
    <property type="match status" value="1"/>
</dbReference>
<keyword evidence="9" id="KW-0328">Glycosyltransferase</keyword>
<dbReference type="GO" id="GO:0016757">
    <property type="term" value="F:glycosyltransferase activity"/>
    <property type="evidence" value="ECO:0007669"/>
    <property type="project" value="UniProtKB-KW"/>
</dbReference>
<feature type="region of interest" description="Disordered" evidence="36">
    <location>
        <begin position="282"/>
        <end position="306"/>
    </location>
</feature>
<evidence type="ECO:0000256" key="32">
    <source>
        <dbReference type="ARBA" id="ARBA00071352"/>
    </source>
</evidence>
<evidence type="ECO:0000256" key="3">
    <source>
        <dbReference type="ARBA" id="ARBA00004574"/>
    </source>
</evidence>
<comment type="catalytic activity">
    <reaction evidence="27">
        <text>N(6)-tetradecanoyl-L-lysyl-[protein] + NAD(+) + H2O = 2''-O-tetradecanoyl-ADP-D-ribose + nicotinamide + L-lysyl-[protein]</text>
        <dbReference type="Rhea" id="RHEA:70567"/>
        <dbReference type="Rhea" id="RHEA-COMP:9752"/>
        <dbReference type="Rhea" id="RHEA-COMP:15437"/>
        <dbReference type="ChEBI" id="CHEBI:15377"/>
        <dbReference type="ChEBI" id="CHEBI:17154"/>
        <dbReference type="ChEBI" id="CHEBI:29969"/>
        <dbReference type="ChEBI" id="CHEBI:57540"/>
        <dbReference type="ChEBI" id="CHEBI:141129"/>
        <dbReference type="ChEBI" id="CHEBI:189674"/>
    </reaction>
    <physiologicalReaction direction="left-to-right" evidence="27">
        <dbReference type="Rhea" id="RHEA:70568"/>
    </physiologicalReaction>
</comment>
<keyword evidence="24" id="KW-0012">Acyltransferase</keyword>
<dbReference type="AlphaFoldDB" id="A0AAQ5YV20"/>
<evidence type="ECO:0000256" key="28">
    <source>
        <dbReference type="ARBA" id="ARBA00050163"/>
    </source>
</evidence>
<feature type="compositionally biased region" description="Basic residues" evidence="36">
    <location>
        <begin position="350"/>
        <end position="362"/>
    </location>
</feature>
<dbReference type="GO" id="GO:0046969">
    <property type="term" value="F:histone H3K9 deacetylase activity, NAD-dependent"/>
    <property type="evidence" value="ECO:0007669"/>
    <property type="project" value="TreeGrafter"/>
</dbReference>
<keyword evidence="39" id="KW-1185">Reference proteome</keyword>
<protein>
    <recommendedName>
        <fullName evidence="32">NAD-dependent protein deacylase sirtuin-6</fullName>
        <ecNumber evidence="4">2.3.1.286</ecNumber>
    </recommendedName>
    <alternativeName>
        <fullName evidence="34">NAD-dependent protein deacetylase sirtuin-6</fullName>
    </alternativeName>
    <alternativeName>
        <fullName evidence="33">Protein mono-ADP-ribosyltransferase sirtuin-6</fullName>
    </alternativeName>
</protein>
<keyword evidence="20" id="KW-0007">Acetylation</keyword>
<proteinExistence type="inferred from homology"/>
<evidence type="ECO:0000256" key="8">
    <source>
        <dbReference type="ARBA" id="ARBA00022553"/>
    </source>
</evidence>
<evidence type="ECO:0000256" key="24">
    <source>
        <dbReference type="ARBA" id="ARBA00023315"/>
    </source>
</evidence>
<keyword evidence="12 35" id="KW-0479">Metal-binding</keyword>
<dbReference type="InterPro" id="IPR029035">
    <property type="entry name" value="DHS-like_NAD/FAD-binding_dom"/>
</dbReference>
<dbReference type="Proteomes" id="UP001501940">
    <property type="component" value="Chromosome 10"/>
</dbReference>
<keyword evidence="18" id="KW-0694">RNA-binding</keyword>
<feature type="binding site" evidence="35">
    <location>
        <position position="141"/>
    </location>
    <ligand>
        <name>Zn(2+)</name>
        <dbReference type="ChEBI" id="CHEBI:29105"/>
    </ligand>
</feature>
<dbReference type="GO" id="GO:0005634">
    <property type="term" value="C:nucleus"/>
    <property type="evidence" value="ECO:0007669"/>
    <property type="project" value="UniProtKB-SubCell"/>
</dbReference>
<feature type="region of interest" description="Disordered" evidence="36">
    <location>
        <begin position="407"/>
        <end position="426"/>
    </location>
</feature>
<evidence type="ECO:0000256" key="20">
    <source>
        <dbReference type="ARBA" id="ARBA00022990"/>
    </source>
</evidence>
<dbReference type="PANTHER" id="PTHR11085">
    <property type="entry name" value="NAD-DEPENDENT PROTEIN DEACYLASE SIRTUIN-5, MITOCHONDRIAL-RELATED"/>
    <property type="match status" value="1"/>
</dbReference>
<evidence type="ECO:0000256" key="23">
    <source>
        <dbReference type="ARBA" id="ARBA00023242"/>
    </source>
</evidence>
<feature type="binding site" evidence="35">
    <location>
        <position position="177"/>
    </location>
    <ligand>
        <name>Zn(2+)</name>
        <dbReference type="ChEBI" id="CHEBI:29105"/>
    </ligand>
</feature>
<feature type="compositionally biased region" description="Basic and acidic residues" evidence="36">
    <location>
        <begin position="340"/>
        <end position="349"/>
    </location>
</feature>
<feature type="compositionally biased region" description="Polar residues" evidence="36">
    <location>
        <begin position="282"/>
        <end position="292"/>
    </location>
</feature>
<keyword evidence="16" id="KW-0832">Ubl conjugation</keyword>